<dbReference type="Pfam" id="PF13380">
    <property type="entry name" value="CoA_binding_2"/>
    <property type="match status" value="1"/>
</dbReference>
<dbReference type="STRING" id="1605367.AFM12_13780"/>
<name>A0A0P7BR60_9BACT</name>
<dbReference type="Proteomes" id="UP000050454">
    <property type="component" value="Unassembled WGS sequence"/>
</dbReference>
<accession>A0A0P7BR60</accession>
<dbReference type="AlphaFoldDB" id="A0A0P7BR60"/>
<organism evidence="2 3">
    <name type="scientific">Jiulongibacter sediminis</name>
    <dbReference type="NCBI Taxonomy" id="1605367"/>
    <lineage>
        <taxon>Bacteria</taxon>
        <taxon>Pseudomonadati</taxon>
        <taxon>Bacteroidota</taxon>
        <taxon>Cytophagia</taxon>
        <taxon>Cytophagales</taxon>
        <taxon>Leadbetterellaceae</taxon>
        <taxon>Jiulongibacter</taxon>
    </lineage>
</organism>
<dbReference type="EMBL" id="LGTQ01000010">
    <property type="protein sequence ID" value="KPM47567.1"/>
    <property type="molecule type" value="Genomic_DNA"/>
</dbReference>
<evidence type="ECO:0000259" key="1">
    <source>
        <dbReference type="Pfam" id="PF13380"/>
    </source>
</evidence>
<dbReference type="Gene3D" id="3.40.50.720">
    <property type="entry name" value="NAD(P)-binding Rossmann-like Domain"/>
    <property type="match status" value="1"/>
</dbReference>
<protein>
    <submittedName>
        <fullName evidence="2">CoA-binding protein</fullName>
    </submittedName>
</protein>
<dbReference type="OrthoDB" id="708726at2"/>
<dbReference type="SUPFAM" id="SSF51735">
    <property type="entry name" value="NAD(P)-binding Rossmann-fold domains"/>
    <property type="match status" value="1"/>
</dbReference>
<keyword evidence="3" id="KW-1185">Reference proteome</keyword>
<evidence type="ECO:0000313" key="3">
    <source>
        <dbReference type="Proteomes" id="UP000050454"/>
    </source>
</evidence>
<dbReference type="RefSeq" id="WP_055149218.1">
    <property type="nucleotide sequence ID" value="NZ_JXSZ01000010.1"/>
</dbReference>
<reference evidence="2 3" key="1">
    <citation type="submission" date="2015-07" db="EMBL/GenBank/DDBJ databases">
        <title>The draft genome sequence of Leadbetterella sp. JN14-9.</title>
        <authorList>
            <person name="Liu Y."/>
            <person name="Du J."/>
            <person name="Shao Z."/>
        </authorList>
    </citation>
    <scope>NUCLEOTIDE SEQUENCE [LARGE SCALE GENOMIC DNA]</scope>
    <source>
        <strain evidence="2 3">JN14-9</strain>
    </source>
</reference>
<gene>
    <name evidence="2" type="ORF">AFM12_13780</name>
</gene>
<dbReference type="InterPro" id="IPR036291">
    <property type="entry name" value="NAD(P)-bd_dom_sf"/>
</dbReference>
<dbReference type="InterPro" id="IPR003781">
    <property type="entry name" value="CoA-bd"/>
</dbReference>
<proteinExistence type="predicted"/>
<feature type="domain" description="CoA-binding" evidence="1">
    <location>
        <begin position="3"/>
        <end position="113"/>
    </location>
</feature>
<evidence type="ECO:0000313" key="2">
    <source>
        <dbReference type="EMBL" id="KPM47567.1"/>
    </source>
</evidence>
<dbReference type="PATRIC" id="fig|1605367.3.peg.153"/>
<sequence length="118" mass="13029">MRTLILGASNNPARYSFMAAHRLVNAGHEIIPVGIKKGEVAGSEIRSTVEGISDIHTVTLYLSQRNQAPYEDFLLQLKPERVIFNPGTENPELMEKLIKEGVDAFEACNLVMLGTGQF</sequence>
<comment type="caution">
    <text evidence="2">The sequence shown here is derived from an EMBL/GenBank/DDBJ whole genome shotgun (WGS) entry which is preliminary data.</text>
</comment>